<feature type="compositionally biased region" description="Basic and acidic residues" evidence="1">
    <location>
        <begin position="45"/>
        <end position="56"/>
    </location>
</feature>
<dbReference type="EMBL" id="JAMKFB020000024">
    <property type="protein sequence ID" value="KAL0157296.1"/>
    <property type="molecule type" value="Genomic_DNA"/>
</dbReference>
<evidence type="ECO:0000313" key="3">
    <source>
        <dbReference type="Proteomes" id="UP001529510"/>
    </source>
</evidence>
<feature type="compositionally biased region" description="Acidic residues" evidence="1">
    <location>
        <begin position="57"/>
        <end position="66"/>
    </location>
</feature>
<sequence>EEQDVVGKLKTLTGIYKEYHQIGKRDRKQPRNSTEDEEEEEEEERGIQKNELHVLDFEVDEDTDFY</sequence>
<reference evidence="2 3" key="1">
    <citation type="submission" date="2024-05" db="EMBL/GenBank/DDBJ databases">
        <title>Genome sequencing and assembly of Indian major carp, Cirrhinus mrigala (Hamilton, 1822).</title>
        <authorList>
            <person name="Mohindra V."/>
            <person name="Chowdhury L.M."/>
            <person name="Lal K."/>
            <person name="Jena J.K."/>
        </authorList>
    </citation>
    <scope>NUCLEOTIDE SEQUENCE [LARGE SCALE GENOMIC DNA]</scope>
    <source>
        <strain evidence="2">CM1030</strain>
        <tissue evidence="2">Blood</tissue>
    </source>
</reference>
<feature type="region of interest" description="Disordered" evidence="1">
    <location>
        <begin position="21"/>
        <end position="66"/>
    </location>
</feature>
<keyword evidence="3" id="KW-1185">Reference proteome</keyword>
<comment type="caution">
    <text evidence="2">The sequence shown here is derived from an EMBL/GenBank/DDBJ whole genome shotgun (WGS) entry which is preliminary data.</text>
</comment>
<organism evidence="2 3">
    <name type="scientific">Cirrhinus mrigala</name>
    <name type="common">Mrigala</name>
    <dbReference type="NCBI Taxonomy" id="683832"/>
    <lineage>
        <taxon>Eukaryota</taxon>
        <taxon>Metazoa</taxon>
        <taxon>Chordata</taxon>
        <taxon>Craniata</taxon>
        <taxon>Vertebrata</taxon>
        <taxon>Euteleostomi</taxon>
        <taxon>Actinopterygii</taxon>
        <taxon>Neopterygii</taxon>
        <taxon>Teleostei</taxon>
        <taxon>Ostariophysi</taxon>
        <taxon>Cypriniformes</taxon>
        <taxon>Cyprinidae</taxon>
        <taxon>Labeoninae</taxon>
        <taxon>Labeonini</taxon>
        <taxon>Cirrhinus</taxon>
    </lineage>
</organism>
<evidence type="ECO:0000313" key="2">
    <source>
        <dbReference type="EMBL" id="KAL0157296.1"/>
    </source>
</evidence>
<feature type="non-terminal residue" evidence="2">
    <location>
        <position position="1"/>
    </location>
</feature>
<evidence type="ECO:0000256" key="1">
    <source>
        <dbReference type="SAM" id="MobiDB-lite"/>
    </source>
</evidence>
<name>A0ABD0N8T9_CIRMR</name>
<accession>A0ABD0N8T9</accession>
<dbReference type="AlphaFoldDB" id="A0ABD0N8T9"/>
<protein>
    <submittedName>
        <fullName evidence="2">Uncharacterized protein</fullName>
    </submittedName>
</protein>
<gene>
    <name evidence="2" type="ORF">M9458_048542</name>
</gene>
<feature type="compositionally biased region" description="Acidic residues" evidence="1">
    <location>
        <begin position="35"/>
        <end position="44"/>
    </location>
</feature>
<dbReference type="Proteomes" id="UP001529510">
    <property type="component" value="Unassembled WGS sequence"/>
</dbReference>
<proteinExistence type="predicted"/>